<evidence type="ECO:0000256" key="1">
    <source>
        <dbReference type="ARBA" id="ARBA00000900"/>
    </source>
</evidence>
<reference evidence="7" key="1">
    <citation type="journal article" date="2017" name="Gigascience">
        <title>The genome draft of coconut (Cocos nucifera).</title>
        <authorList>
            <person name="Xiao Y."/>
            <person name="Xu P."/>
            <person name="Fan H."/>
            <person name="Baudouin L."/>
            <person name="Xia W."/>
            <person name="Bocs S."/>
            <person name="Xu J."/>
            <person name="Li Q."/>
            <person name="Guo A."/>
            <person name="Zhou L."/>
            <person name="Li J."/>
            <person name="Wu Y."/>
            <person name="Ma Z."/>
            <person name="Armero A."/>
            <person name="Issali A.E."/>
            <person name="Liu N."/>
            <person name="Peng M."/>
            <person name="Yang Y."/>
        </authorList>
    </citation>
    <scope>NUCLEOTIDE SEQUENCE</scope>
    <source>
        <tissue evidence="7">Spear leaf of Hainan Tall coconut</tissue>
    </source>
</reference>
<evidence type="ECO:0000256" key="4">
    <source>
        <dbReference type="ARBA" id="ARBA00022786"/>
    </source>
</evidence>
<dbReference type="EMBL" id="CM017886">
    <property type="protein sequence ID" value="KAG1369763.1"/>
    <property type="molecule type" value="Genomic_DNA"/>
</dbReference>
<dbReference type="InterPro" id="IPR013083">
    <property type="entry name" value="Znf_RING/FYVE/PHD"/>
</dbReference>
<dbReference type="PANTHER" id="PTHR22849">
    <property type="entry name" value="WDSAM1 PROTEIN"/>
    <property type="match status" value="1"/>
</dbReference>
<evidence type="ECO:0000256" key="3">
    <source>
        <dbReference type="ARBA" id="ARBA00022679"/>
    </source>
</evidence>
<name>A0A8K0IWM6_COCNU</name>
<evidence type="ECO:0000313" key="8">
    <source>
        <dbReference type="Proteomes" id="UP000797356"/>
    </source>
</evidence>
<dbReference type="Pfam" id="PF04564">
    <property type="entry name" value="U-box"/>
    <property type="match status" value="1"/>
</dbReference>
<dbReference type="InterPro" id="IPR058678">
    <property type="entry name" value="ARM_PUB"/>
</dbReference>
<dbReference type="UniPathway" id="UPA00143"/>
<comment type="pathway">
    <text evidence="2 5">Protein modification; protein ubiquitination.</text>
</comment>
<organism evidence="7 8">
    <name type="scientific">Cocos nucifera</name>
    <name type="common">Coconut palm</name>
    <dbReference type="NCBI Taxonomy" id="13894"/>
    <lineage>
        <taxon>Eukaryota</taxon>
        <taxon>Viridiplantae</taxon>
        <taxon>Streptophyta</taxon>
        <taxon>Embryophyta</taxon>
        <taxon>Tracheophyta</taxon>
        <taxon>Spermatophyta</taxon>
        <taxon>Magnoliopsida</taxon>
        <taxon>Liliopsida</taxon>
        <taxon>Arecaceae</taxon>
        <taxon>Arecoideae</taxon>
        <taxon>Cocoseae</taxon>
        <taxon>Attaleinae</taxon>
        <taxon>Cocos</taxon>
    </lineage>
</organism>
<dbReference type="GO" id="GO:0061630">
    <property type="term" value="F:ubiquitin protein ligase activity"/>
    <property type="evidence" value="ECO:0007669"/>
    <property type="project" value="UniProtKB-UniRule"/>
</dbReference>
<sequence>MKDPVTAITGITYDRESIERWLFIDNNMTCPVTKQPLPKDSDLITPNHSLRRLIQAWCTANASNGIDRIPTPRAPMDKPGVLQLLDNLLVPHLQLNSLKSIATLASESECNRRCMVQSGATSSLIQLIISCSNNNQINHIELALTAIHSLRVPHECLKPPVTDNHDLIESLTWVLSHDYANHCHYIRSATLLFLKSVIDVTSSSLRERLKLDFFRAVTLAIRDRMISQQATKAALQVLLHACSWGRNRTKIIEAGALSEIIELELAFPDKRTTEMNLAILEQLCACAAGRAEFVGHAAGIAVISKRILRVSPVADDRAVRILSSVCRCCATKEVLQEMLRVGAVSKLCFVLQANCSSSVKERARWVLRSHSGVWKDSSCINFQLLSWYP</sequence>
<dbReference type="InterPro" id="IPR045185">
    <property type="entry name" value="PUB22/23/24-like"/>
</dbReference>
<dbReference type="OrthoDB" id="10064100at2759"/>
<comment type="caution">
    <text evidence="7">The sequence shown here is derived from an EMBL/GenBank/DDBJ whole genome shotgun (WGS) entry which is preliminary data.</text>
</comment>
<protein>
    <recommendedName>
        <fullName evidence="5 6">U-box domain-containing protein</fullName>
        <ecNumber evidence="5">2.3.2.27</ecNumber>
    </recommendedName>
    <alternativeName>
        <fullName evidence="5">RING-type E3 ubiquitin transferase PUB</fullName>
    </alternativeName>
</protein>
<comment type="function">
    <text evidence="5">Functions as an E3 ubiquitin ligase.</text>
</comment>
<dbReference type="Proteomes" id="UP000797356">
    <property type="component" value="Chromosome 15"/>
</dbReference>
<dbReference type="SUPFAM" id="SSF57850">
    <property type="entry name" value="RING/U-box"/>
    <property type="match status" value="1"/>
</dbReference>
<evidence type="ECO:0000256" key="5">
    <source>
        <dbReference type="RuleBase" id="RU369093"/>
    </source>
</evidence>
<dbReference type="AlphaFoldDB" id="A0A8K0IWM6"/>
<dbReference type="EC" id="2.3.2.27" evidence="5"/>
<keyword evidence="8" id="KW-1185">Reference proteome</keyword>
<dbReference type="InterPro" id="IPR016024">
    <property type="entry name" value="ARM-type_fold"/>
</dbReference>
<gene>
    <name evidence="7" type="ORF">COCNU_15G001290</name>
</gene>
<dbReference type="GO" id="GO:0016567">
    <property type="term" value="P:protein ubiquitination"/>
    <property type="evidence" value="ECO:0007669"/>
    <property type="project" value="UniProtKB-UniRule"/>
</dbReference>
<feature type="domain" description="U-box" evidence="6">
    <location>
        <begin position="1"/>
        <end position="64"/>
    </location>
</feature>
<dbReference type="Gene3D" id="3.30.40.10">
    <property type="entry name" value="Zinc/RING finger domain, C3HC4 (zinc finger)"/>
    <property type="match status" value="1"/>
</dbReference>
<evidence type="ECO:0000256" key="2">
    <source>
        <dbReference type="ARBA" id="ARBA00004906"/>
    </source>
</evidence>
<dbReference type="InterPro" id="IPR003613">
    <property type="entry name" value="Ubox_domain"/>
</dbReference>
<reference evidence="7" key="2">
    <citation type="submission" date="2019-07" db="EMBL/GenBank/DDBJ databases">
        <authorList>
            <person name="Yang Y."/>
            <person name="Bocs S."/>
            <person name="Baudouin L."/>
        </authorList>
    </citation>
    <scope>NUCLEOTIDE SEQUENCE</scope>
    <source>
        <tissue evidence="7">Spear leaf of Hainan Tall coconut</tissue>
    </source>
</reference>
<dbReference type="PROSITE" id="PS51698">
    <property type="entry name" value="U_BOX"/>
    <property type="match status" value="1"/>
</dbReference>
<dbReference type="InterPro" id="IPR011989">
    <property type="entry name" value="ARM-like"/>
</dbReference>
<dbReference type="SUPFAM" id="SSF48371">
    <property type="entry name" value="ARM repeat"/>
    <property type="match status" value="1"/>
</dbReference>
<dbReference type="PANTHER" id="PTHR22849:SF128">
    <property type="entry name" value="U-BOX DOMAIN-CONTAINING PROTEIN"/>
    <property type="match status" value="1"/>
</dbReference>
<evidence type="ECO:0000313" key="7">
    <source>
        <dbReference type="EMBL" id="KAG1369763.1"/>
    </source>
</evidence>
<dbReference type="Gene3D" id="1.25.10.10">
    <property type="entry name" value="Leucine-rich Repeat Variant"/>
    <property type="match status" value="1"/>
</dbReference>
<keyword evidence="4 5" id="KW-0833">Ubl conjugation pathway</keyword>
<accession>A0A8K0IWM6</accession>
<comment type="catalytic activity">
    <reaction evidence="1 5">
        <text>S-ubiquitinyl-[E2 ubiquitin-conjugating enzyme]-L-cysteine + [acceptor protein]-L-lysine = [E2 ubiquitin-conjugating enzyme]-L-cysteine + N(6)-ubiquitinyl-[acceptor protein]-L-lysine.</text>
        <dbReference type="EC" id="2.3.2.27"/>
    </reaction>
</comment>
<evidence type="ECO:0000259" key="6">
    <source>
        <dbReference type="PROSITE" id="PS51698"/>
    </source>
</evidence>
<keyword evidence="3 5" id="KW-0808">Transferase</keyword>
<proteinExistence type="predicted"/>
<dbReference type="SMART" id="SM00504">
    <property type="entry name" value="Ubox"/>
    <property type="match status" value="1"/>
</dbReference>
<dbReference type="Pfam" id="PF25598">
    <property type="entry name" value="ARM_PUB"/>
    <property type="match status" value="1"/>
</dbReference>